<feature type="chain" id="PRO_5047364484" evidence="9">
    <location>
        <begin position="17"/>
        <end position="702"/>
    </location>
</feature>
<feature type="domain" description="Protein kinase" evidence="10">
    <location>
        <begin position="366"/>
        <end position="641"/>
    </location>
</feature>
<evidence type="ECO:0000256" key="2">
    <source>
        <dbReference type="ARBA" id="ARBA00022614"/>
    </source>
</evidence>
<dbReference type="Pfam" id="PF08263">
    <property type="entry name" value="LRRNT_2"/>
    <property type="match status" value="1"/>
</dbReference>
<organism evidence="11 12">
    <name type="scientific">Platanthera guangdongensis</name>
    <dbReference type="NCBI Taxonomy" id="2320717"/>
    <lineage>
        <taxon>Eukaryota</taxon>
        <taxon>Viridiplantae</taxon>
        <taxon>Streptophyta</taxon>
        <taxon>Embryophyta</taxon>
        <taxon>Tracheophyta</taxon>
        <taxon>Spermatophyta</taxon>
        <taxon>Magnoliopsida</taxon>
        <taxon>Liliopsida</taxon>
        <taxon>Asparagales</taxon>
        <taxon>Orchidaceae</taxon>
        <taxon>Orchidoideae</taxon>
        <taxon>Orchideae</taxon>
        <taxon>Orchidinae</taxon>
        <taxon>Platanthera</taxon>
    </lineage>
</organism>
<accession>A0ABR2LRW0</accession>
<reference evidence="11 12" key="1">
    <citation type="journal article" date="2022" name="Nat. Plants">
        <title>Genomes of leafy and leafless Platanthera orchids illuminate the evolution of mycoheterotrophy.</title>
        <authorList>
            <person name="Li M.H."/>
            <person name="Liu K.W."/>
            <person name="Li Z."/>
            <person name="Lu H.C."/>
            <person name="Ye Q.L."/>
            <person name="Zhang D."/>
            <person name="Wang J.Y."/>
            <person name="Li Y.F."/>
            <person name="Zhong Z.M."/>
            <person name="Liu X."/>
            <person name="Yu X."/>
            <person name="Liu D.K."/>
            <person name="Tu X.D."/>
            <person name="Liu B."/>
            <person name="Hao Y."/>
            <person name="Liao X.Y."/>
            <person name="Jiang Y.T."/>
            <person name="Sun W.H."/>
            <person name="Chen J."/>
            <person name="Chen Y.Q."/>
            <person name="Ai Y."/>
            <person name="Zhai J.W."/>
            <person name="Wu S.S."/>
            <person name="Zhou Z."/>
            <person name="Hsiao Y.Y."/>
            <person name="Wu W.L."/>
            <person name="Chen Y.Y."/>
            <person name="Lin Y.F."/>
            <person name="Hsu J.L."/>
            <person name="Li C.Y."/>
            <person name="Wang Z.W."/>
            <person name="Zhao X."/>
            <person name="Zhong W.Y."/>
            <person name="Ma X.K."/>
            <person name="Ma L."/>
            <person name="Huang J."/>
            <person name="Chen G.Z."/>
            <person name="Huang M.Z."/>
            <person name="Huang L."/>
            <person name="Peng D.H."/>
            <person name="Luo Y.B."/>
            <person name="Zou S.Q."/>
            <person name="Chen S.P."/>
            <person name="Lan S."/>
            <person name="Tsai W.C."/>
            <person name="Van de Peer Y."/>
            <person name="Liu Z.J."/>
        </authorList>
    </citation>
    <scope>NUCLEOTIDE SEQUENCE [LARGE SCALE GENOMIC DNA]</scope>
    <source>
        <strain evidence="11">Lor288</strain>
    </source>
</reference>
<evidence type="ECO:0000256" key="5">
    <source>
        <dbReference type="ARBA" id="ARBA00022989"/>
    </source>
</evidence>
<dbReference type="Gene3D" id="3.30.200.20">
    <property type="entry name" value="Phosphorylase Kinase, domain 1"/>
    <property type="match status" value="1"/>
</dbReference>
<keyword evidence="12" id="KW-1185">Reference proteome</keyword>
<feature type="compositionally biased region" description="Basic and acidic residues" evidence="7">
    <location>
        <begin position="295"/>
        <end position="304"/>
    </location>
</feature>
<evidence type="ECO:0000256" key="6">
    <source>
        <dbReference type="ARBA" id="ARBA00023136"/>
    </source>
</evidence>
<dbReference type="PANTHER" id="PTHR48007">
    <property type="entry name" value="LEUCINE-RICH REPEAT RECEPTOR-LIKE PROTEIN KINASE PXC1"/>
    <property type="match status" value="1"/>
</dbReference>
<dbReference type="EMBL" id="JBBWWR010000016">
    <property type="protein sequence ID" value="KAK8947852.1"/>
    <property type="molecule type" value="Genomic_DNA"/>
</dbReference>
<keyword evidence="5 8" id="KW-1133">Transmembrane helix</keyword>
<keyword evidence="9" id="KW-0732">Signal</keyword>
<dbReference type="InterPro" id="IPR013210">
    <property type="entry name" value="LRR_N_plant-typ"/>
</dbReference>
<comment type="subcellular location">
    <subcellularLocation>
        <location evidence="1">Membrane</location>
    </subcellularLocation>
</comment>
<dbReference type="InterPro" id="IPR011009">
    <property type="entry name" value="Kinase-like_dom_sf"/>
</dbReference>
<dbReference type="SUPFAM" id="SSF56112">
    <property type="entry name" value="Protein kinase-like (PK-like)"/>
    <property type="match status" value="1"/>
</dbReference>
<dbReference type="Pfam" id="PF00069">
    <property type="entry name" value="Pkinase"/>
    <property type="match status" value="1"/>
</dbReference>
<feature type="transmembrane region" description="Helical" evidence="8">
    <location>
        <begin position="250"/>
        <end position="272"/>
    </location>
</feature>
<evidence type="ECO:0000259" key="10">
    <source>
        <dbReference type="PROSITE" id="PS50011"/>
    </source>
</evidence>
<evidence type="ECO:0000313" key="11">
    <source>
        <dbReference type="EMBL" id="KAK8947852.1"/>
    </source>
</evidence>
<dbReference type="InterPro" id="IPR001611">
    <property type="entry name" value="Leu-rich_rpt"/>
</dbReference>
<evidence type="ECO:0000256" key="1">
    <source>
        <dbReference type="ARBA" id="ARBA00004370"/>
    </source>
</evidence>
<keyword evidence="3 8" id="KW-0812">Transmembrane</keyword>
<keyword evidence="4" id="KW-0677">Repeat</keyword>
<dbReference type="Pfam" id="PF00560">
    <property type="entry name" value="LRR_1"/>
    <property type="match status" value="3"/>
</dbReference>
<evidence type="ECO:0000256" key="8">
    <source>
        <dbReference type="SAM" id="Phobius"/>
    </source>
</evidence>
<keyword evidence="2" id="KW-0433">Leucine-rich repeat</keyword>
<dbReference type="PROSITE" id="PS50011">
    <property type="entry name" value="PROTEIN_KINASE_DOM"/>
    <property type="match status" value="1"/>
</dbReference>
<name>A0ABR2LRW0_9ASPA</name>
<protein>
    <submittedName>
        <fullName evidence="11">Inactive leucine-rich repeat receptor-like protein kinase</fullName>
    </submittedName>
</protein>
<gene>
    <name evidence="11" type="ORF">KSP40_PGU017357</name>
</gene>
<sequence>MAAFLLFLLFLTSVAAAGDDHGITGDEADALLVFKASLTNASALSSWSSTNGSPCSPASTWNGIACDAGSVASLRLAGLGLSGRIDVEALARLPGLRSISLNGNSFSGQIPPFSRLQALKSIYLSGNSFSGPIPNDFFSAAYHLKKLWLSSNAFEGSIPPSLAKAVSLMELHLEGNRFSGSIPDLRITTLVSFNVSKNKLSGPIPSSLSKFNASSFAENAGLCGSPLENLCAGDAAAAGVSAAGASSGSLGATMGLVLLLIVIAGGAMAVAVKRQRMTGFETLGIAQTAEENIEEGERKRREQPSETGGGGRAYTATTTTRKGKRVASSVKGRGGEGGGPGAELIMVNELKGVFALPDLMRAAAEVIGNGAAATGGTGSSYKAVLRNGVVVAVKRMREMNRVGKETFEAQMRRLGRLNHPNVLPPLAYHYRKDEKLLVSEYIRKGSLLYVLHGDRGTDHAALNWPTRLKIIRGIANGLLYLHSELSTIDIPHGNLKSSNVLLGDDFEPLLVDYGFLPLINPSHASQSMFAYKSPEILLDRQVSPMSDVYCLGIIILELLSGRFPSQYLNNTKGGTDLVRWTNSVVNENILGNILDPFIAQGFKAELPEMERLVQVGAELIEADVDRRPNMKEASRIIEEVAAAAEGKRENRRAAAAWRESLVRVREGQAGSGEGVGGGGVRRTGSITERSRSIGDNVSFAMS</sequence>
<evidence type="ECO:0000256" key="9">
    <source>
        <dbReference type="SAM" id="SignalP"/>
    </source>
</evidence>
<evidence type="ECO:0000313" key="12">
    <source>
        <dbReference type="Proteomes" id="UP001412067"/>
    </source>
</evidence>
<dbReference type="InterPro" id="IPR000719">
    <property type="entry name" value="Prot_kinase_dom"/>
</dbReference>
<evidence type="ECO:0000256" key="3">
    <source>
        <dbReference type="ARBA" id="ARBA00022692"/>
    </source>
</evidence>
<dbReference type="SUPFAM" id="SSF52058">
    <property type="entry name" value="L domain-like"/>
    <property type="match status" value="1"/>
</dbReference>
<dbReference type="Gene3D" id="3.80.10.10">
    <property type="entry name" value="Ribonuclease Inhibitor"/>
    <property type="match status" value="2"/>
</dbReference>
<evidence type="ECO:0000256" key="7">
    <source>
        <dbReference type="SAM" id="MobiDB-lite"/>
    </source>
</evidence>
<dbReference type="InterPro" id="IPR046959">
    <property type="entry name" value="PRK1-6/SRF4-like"/>
</dbReference>
<proteinExistence type="predicted"/>
<comment type="caution">
    <text evidence="11">The sequence shown here is derived from an EMBL/GenBank/DDBJ whole genome shotgun (WGS) entry which is preliminary data.</text>
</comment>
<feature type="region of interest" description="Disordered" evidence="7">
    <location>
        <begin position="291"/>
        <end position="338"/>
    </location>
</feature>
<feature type="signal peptide" evidence="9">
    <location>
        <begin position="1"/>
        <end position="16"/>
    </location>
</feature>
<dbReference type="PANTHER" id="PTHR48007:SF38">
    <property type="entry name" value="LEUCINE-RICH REPEAT PROTEIN KINASE FAMILY PROTEIN"/>
    <property type="match status" value="1"/>
</dbReference>
<evidence type="ECO:0000256" key="4">
    <source>
        <dbReference type="ARBA" id="ARBA00022737"/>
    </source>
</evidence>
<dbReference type="Proteomes" id="UP001412067">
    <property type="component" value="Unassembled WGS sequence"/>
</dbReference>
<dbReference type="InterPro" id="IPR032675">
    <property type="entry name" value="LRR_dom_sf"/>
</dbReference>
<dbReference type="Gene3D" id="1.10.510.10">
    <property type="entry name" value="Transferase(Phosphotransferase) domain 1"/>
    <property type="match status" value="1"/>
</dbReference>
<keyword evidence="6 8" id="KW-0472">Membrane</keyword>